<dbReference type="InterPro" id="IPR025200">
    <property type="entry name" value="PPK_C_dom2"/>
</dbReference>
<proteinExistence type="inferred from homology"/>
<dbReference type="InterPro" id="IPR036830">
    <property type="entry name" value="PP_kinase_middle_dom_sf"/>
</dbReference>
<dbReference type="InterPro" id="IPR003414">
    <property type="entry name" value="PP_kinase"/>
</dbReference>
<feature type="region of interest" description="Disordered" evidence="8">
    <location>
        <begin position="1"/>
        <end position="54"/>
    </location>
</feature>
<evidence type="ECO:0000259" key="10">
    <source>
        <dbReference type="Pfam" id="PF13089"/>
    </source>
</evidence>
<dbReference type="GO" id="GO:0009358">
    <property type="term" value="C:polyphosphate kinase complex"/>
    <property type="evidence" value="ECO:0007669"/>
    <property type="project" value="InterPro"/>
</dbReference>
<dbReference type="HAMAP" id="MF_00347">
    <property type="entry name" value="Polyphosphate_kinase"/>
    <property type="match status" value="1"/>
</dbReference>
<feature type="binding site" evidence="6">
    <location>
        <position position="544"/>
    </location>
    <ligand>
        <name>ATP</name>
        <dbReference type="ChEBI" id="CHEBI:30616"/>
    </ligand>
</feature>
<dbReference type="PANTHER" id="PTHR30218:SF0">
    <property type="entry name" value="POLYPHOSPHATE KINASE"/>
    <property type="match status" value="1"/>
</dbReference>
<feature type="domain" description="Polyphosphate kinase middle" evidence="9">
    <location>
        <begin position="179"/>
        <end position="378"/>
    </location>
</feature>
<dbReference type="InterPro" id="IPR036832">
    <property type="entry name" value="PPK_N_dom_sf"/>
</dbReference>
<organism evidence="13 14">
    <name type="scientific">Methanolapillus ohkumae</name>
    <dbReference type="NCBI Taxonomy" id="3028298"/>
    <lineage>
        <taxon>Archaea</taxon>
        <taxon>Methanobacteriati</taxon>
        <taxon>Methanobacteriota</taxon>
        <taxon>Stenosarchaea group</taxon>
        <taxon>Methanomicrobia</taxon>
        <taxon>Methanosarcinales</taxon>
        <taxon>Methanosarcinaceae</taxon>
        <taxon>Methanolapillus</taxon>
    </lineage>
</organism>
<dbReference type="SUPFAM" id="SSF140356">
    <property type="entry name" value="PPK N-terminal domain-like"/>
    <property type="match status" value="1"/>
</dbReference>
<feature type="active site" description="Phosphohistidine intermediate" evidence="6">
    <location>
        <position position="511"/>
    </location>
</feature>
<dbReference type="GO" id="GO:0008976">
    <property type="term" value="F:polyphosphate kinase activity"/>
    <property type="evidence" value="ECO:0007669"/>
    <property type="project" value="UniProtKB-UniRule"/>
</dbReference>
<dbReference type="PANTHER" id="PTHR30218">
    <property type="entry name" value="POLYPHOSPHATE KINASE"/>
    <property type="match status" value="1"/>
</dbReference>
<feature type="domain" description="Polyphosphate kinase N-terminal" evidence="10">
    <location>
        <begin position="64"/>
        <end position="169"/>
    </location>
</feature>
<comment type="PTM">
    <text evidence="6 7">An intermediate of this reaction is the autophosphorylated ppk in which a phosphate is covalently linked to a histidine residue through a N-P bond.</text>
</comment>
<evidence type="ECO:0000256" key="1">
    <source>
        <dbReference type="ARBA" id="ARBA00022553"/>
    </source>
</evidence>
<dbReference type="SUPFAM" id="SSF143724">
    <property type="entry name" value="PHP14-like"/>
    <property type="match status" value="1"/>
</dbReference>
<keyword evidence="4 6" id="KW-0418">Kinase</keyword>
<sequence>MTDPIQQNTSPPLEFSPLDSDSLESSSSNSHPLESSSSNSHHLESSPSDSSPPLHLNLEDPALYIERDFSWLYFNMRVMEEALDESIPLLERVRFLSIYAGNLDEYYMVRIPAVHRLVLEEGMSLETANNAYFEMQRIYSELAVMLKKMETCWENILVPELKKHNIHILQYSELENYQIDYLSDYFRRNIFPQLTPLAYDSSHPFPYITNQSINFAVILSDALYGDIFVRVKIPTNVKRLILIPNREDLQNSNLDASGPTPLSPGIRKSKSDTYNFIWIDDVVLANLDMVFPGQKIKEAHAFRITRDGDLGIDEDGDFSLMKSIEKKSGVNYFGPPLRIEINDGMSDFVLKTLLENLKLRSSQVEALKSPVGLVSISEICSIDRPDLKYPPFTPKKKKYLEPSRNSDIFSKIRKKDVLVYRPYDSFDSMIDFVQAASVDPDVVAIKITLYRVDRNSRIIQFLKDAADNGKQVAVLIELKARFDEENNVSKAKELEHSNIHVVYGVPNLKTHAKMCLVLRQEEDTIVPYMHMSTGNYNAGTAKVYSDFEYFTADPVIGQDAVDLFNSLTGYSRKTKYRKLLVAPNSLRDEFIQKIRREVQSHKNFGNGYMFFKLNSLVDPECIKELYLASMAGVKIDLQIRGISCIRPGLPGISDNISVTSIVGRFLEHSRAYYFFNNGKEEMYLGSADLMQRNLDRRVEILFPVNSEYLRKIKDVILKKHLEDNVKLRISLSDGSFKRCEKSPGAEALDSQMWMMVNQDKWE</sequence>
<dbReference type="PIRSF" id="PIRSF015589">
    <property type="entry name" value="PP_kinase"/>
    <property type="match status" value="1"/>
</dbReference>
<dbReference type="NCBIfam" id="TIGR03705">
    <property type="entry name" value="poly_P_kin"/>
    <property type="match status" value="1"/>
</dbReference>
<dbReference type="InterPro" id="IPR041108">
    <property type="entry name" value="PP_kinase_C_1"/>
</dbReference>
<feature type="domain" description="Polyphosphate kinase C-terminal" evidence="12">
    <location>
        <begin position="407"/>
        <end position="572"/>
    </location>
</feature>
<dbReference type="Pfam" id="PF02503">
    <property type="entry name" value="PP_kinase"/>
    <property type="match status" value="1"/>
</dbReference>
<keyword evidence="6" id="KW-0479">Metal-binding</keyword>
<evidence type="ECO:0000256" key="7">
    <source>
        <dbReference type="RuleBase" id="RU003800"/>
    </source>
</evidence>
<dbReference type="InterPro" id="IPR024953">
    <property type="entry name" value="PP_kinase_middle"/>
</dbReference>
<keyword evidence="1 6" id="KW-0597">Phosphoprotein</keyword>
<keyword evidence="3 6" id="KW-0547">Nucleotide-binding</keyword>
<comment type="similarity">
    <text evidence="6 7">Belongs to the polyphosphate kinase 1 (PPK1) family.</text>
</comment>
<dbReference type="InterPro" id="IPR025198">
    <property type="entry name" value="PPK_N_dom"/>
</dbReference>
<feature type="binding site" evidence="6">
    <location>
        <position position="668"/>
    </location>
    <ligand>
        <name>ATP</name>
        <dbReference type="ChEBI" id="CHEBI:30616"/>
    </ligand>
</feature>
<evidence type="ECO:0000259" key="12">
    <source>
        <dbReference type="Pfam" id="PF17941"/>
    </source>
</evidence>
<evidence type="ECO:0000313" key="13">
    <source>
        <dbReference type="EMBL" id="WNY26457.1"/>
    </source>
</evidence>
<dbReference type="EC" id="2.7.4.1" evidence="6 7"/>
<feature type="compositionally biased region" description="Low complexity" evidence="8">
    <location>
        <begin position="10"/>
        <end position="54"/>
    </location>
</feature>
<evidence type="ECO:0000256" key="8">
    <source>
        <dbReference type="SAM" id="MobiDB-lite"/>
    </source>
</evidence>
<dbReference type="Pfam" id="PF13089">
    <property type="entry name" value="PP_kinase_N"/>
    <property type="match status" value="1"/>
</dbReference>
<keyword evidence="2 6" id="KW-0808">Transferase</keyword>
<dbReference type="EMBL" id="CP131061">
    <property type="protein sequence ID" value="WNY26457.1"/>
    <property type="molecule type" value="Genomic_DNA"/>
</dbReference>
<name>A0AA96V4J3_9EURY</name>
<feature type="binding site" evidence="6">
    <location>
        <position position="640"/>
    </location>
    <ligand>
        <name>ATP</name>
        <dbReference type="ChEBI" id="CHEBI:30616"/>
    </ligand>
</feature>
<dbReference type="NCBIfam" id="NF003921">
    <property type="entry name" value="PRK05443.2-2"/>
    <property type="match status" value="1"/>
</dbReference>
<feature type="binding site" evidence="6">
    <location>
        <position position="481"/>
    </location>
    <ligand>
        <name>Mg(2+)</name>
        <dbReference type="ChEBI" id="CHEBI:18420"/>
    </ligand>
</feature>
<evidence type="ECO:0000256" key="4">
    <source>
        <dbReference type="ARBA" id="ARBA00022777"/>
    </source>
</evidence>
<evidence type="ECO:0000256" key="6">
    <source>
        <dbReference type="HAMAP-Rule" id="MF_00347"/>
    </source>
</evidence>
<feature type="binding site" evidence="6">
    <location>
        <position position="102"/>
    </location>
    <ligand>
        <name>ATP</name>
        <dbReference type="ChEBI" id="CHEBI:30616"/>
    </ligand>
</feature>
<protein>
    <recommendedName>
        <fullName evidence="6 7">Polyphosphate kinase</fullName>
        <ecNumber evidence="6 7">2.7.4.1</ecNumber>
    </recommendedName>
    <alternativeName>
        <fullName evidence="6">ATP-polyphosphate phosphotransferase</fullName>
    </alternativeName>
    <alternativeName>
        <fullName evidence="6">Polyphosphoric acid kinase</fullName>
    </alternativeName>
</protein>
<keyword evidence="6" id="KW-0460">Magnesium</keyword>
<evidence type="ECO:0000259" key="9">
    <source>
        <dbReference type="Pfam" id="PF02503"/>
    </source>
</evidence>
<dbReference type="RefSeq" id="WP_338098480.1">
    <property type="nucleotide sequence ID" value="NZ_CP131061.1"/>
</dbReference>
<comment type="function">
    <text evidence="6 7">Catalyzes the reversible transfer of the terminal phosphate of ATP to form a long-chain polyphosphate (polyP).</text>
</comment>
<dbReference type="GO" id="GO:0046872">
    <property type="term" value="F:metal ion binding"/>
    <property type="evidence" value="ECO:0007669"/>
    <property type="project" value="UniProtKB-KW"/>
</dbReference>
<comment type="catalytic activity">
    <reaction evidence="6 7">
        <text>[phosphate](n) + ATP = [phosphate](n+1) + ADP</text>
        <dbReference type="Rhea" id="RHEA:19573"/>
        <dbReference type="Rhea" id="RHEA-COMP:9859"/>
        <dbReference type="Rhea" id="RHEA-COMP:14280"/>
        <dbReference type="ChEBI" id="CHEBI:16838"/>
        <dbReference type="ChEBI" id="CHEBI:30616"/>
        <dbReference type="ChEBI" id="CHEBI:456216"/>
        <dbReference type="EC" id="2.7.4.1"/>
    </reaction>
</comment>
<evidence type="ECO:0000256" key="5">
    <source>
        <dbReference type="ARBA" id="ARBA00022840"/>
    </source>
</evidence>
<evidence type="ECO:0000259" key="11">
    <source>
        <dbReference type="Pfam" id="PF13090"/>
    </source>
</evidence>
<evidence type="ECO:0000256" key="2">
    <source>
        <dbReference type="ARBA" id="ARBA00022679"/>
    </source>
</evidence>
<keyword evidence="5 6" id="KW-0067">ATP-binding</keyword>
<dbReference type="AlphaFoldDB" id="A0AA96V4J3"/>
<dbReference type="GO" id="GO:0006799">
    <property type="term" value="P:polyphosphate biosynthetic process"/>
    <property type="evidence" value="ECO:0007669"/>
    <property type="project" value="UniProtKB-UniRule"/>
</dbReference>
<dbReference type="Gene3D" id="3.30.1840.10">
    <property type="entry name" value="Polyphosphate kinase middle domain"/>
    <property type="match status" value="1"/>
</dbReference>
<accession>A0AA96V4J3</accession>
<dbReference type="GO" id="GO:0005524">
    <property type="term" value="F:ATP binding"/>
    <property type="evidence" value="ECO:0007669"/>
    <property type="project" value="UniProtKB-KW"/>
</dbReference>
<dbReference type="GeneID" id="89227621"/>
<feature type="domain" description="Polyphosphate kinase C-terminal" evidence="11">
    <location>
        <begin position="579"/>
        <end position="751"/>
    </location>
</feature>
<feature type="binding site" evidence="6">
    <location>
        <position position="451"/>
    </location>
    <ligand>
        <name>Mg(2+)</name>
        <dbReference type="ChEBI" id="CHEBI:18420"/>
    </ligand>
</feature>
<dbReference type="Gene3D" id="1.20.58.310">
    <property type="entry name" value="Polyphosphate kinase N-terminal domain"/>
    <property type="match status" value="1"/>
</dbReference>
<dbReference type="CDD" id="cd09168">
    <property type="entry name" value="PLDc_PaPPK1_C2_like"/>
    <property type="match status" value="1"/>
</dbReference>
<dbReference type="Pfam" id="PF17941">
    <property type="entry name" value="PP_kinase_C_1"/>
    <property type="match status" value="1"/>
</dbReference>
<gene>
    <name evidence="6 13" type="primary">ppk</name>
    <name evidence="13" type="ORF">MsAm2_02190</name>
</gene>
<comment type="cofactor">
    <cofactor evidence="6">
        <name>Mg(2+)</name>
        <dbReference type="ChEBI" id="CHEBI:18420"/>
    </cofactor>
</comment>
<evidence type="ECO:0000313" key="14">
    <source>
        <dbReference type="Proteomes" id="UP001304970"/>
    </source>
</evidence>
<dbReference type="Pfam" id="PF13090">
    <property type="entry name" value="PP_kinase_C"/>
    <property type="match status" value="1"/>
</dbReference>
<dbReference type="Gene3D" id="3.30.870.10">
    <property type="entry name" value="Endonuclease Chain A"/>
    <property type="match status" value="2"/>
</dbReference>
<reference evidence="13 14" key="1">
    <citation type="submission" date="2023-07" db="EMBL/GenBank/DDBJ databases">
        <title>Closed genome sequence of Methanosarcinaceae archaeon Am2.</title>
        <authorList>
            <person name="Poehlein A."/>
            <person name="Protasov E."/>
            <person name="Platt K."/>
            <person name="Reeh H."/>
            <person name="Daniel R."/>
            <person name="Brune A."/>
        </authorList>
    </citation>
    <scope>NUCLEOTIDE SEQUENCE [LARGE SCALE GENOMIC DNA]</scope>
    <source>
        <strain evidence="13 14">Am2</strain>
    </source>
</reference>
<dbReference type="SUPFAM" id="SSF56024">
    <property type="entry name" value="Phospholipase D/nuclease"/>
    <property type="match status" value="2"/>
</dbReference>
<keyword evidence="14" id="KW-1185">Reference proteome</keyword>
<evidence type="ECO:0000256" key="3">
    <source>
        <dbReference type="ARBA" id="ARBA00022741"/>
    </source>
</evidence>
<dbReference type="CDD" id="cd09165">
    <property type="entry name" value="PLDc_PaPPK1_C1_like"/>
    <property type="match status" value="1"/>
</dbReference>
<dbReference type="Proteomes" id="UP001304970">
    <property type="component" value="Chromosome"/>
</dbReference>